<sequence>MGGCLTLSRQEAGARRRSEEIDRQLAALAEQEYKHIKILLLGSGESGKSTLVKQMKIIHSDGFAKEELCSFRPTVLDNLLTSMKYVLSGMGLLRINLESSKNKIHAQTILCTEACFDSSFEILPVVSEALRTLWKDKGVKLAVARGYEYQLNDSASYLFDNMDRILSKTYIPTATDVLRARVRTNGIIETNFCINDTVITMLDLGGQRSQRKKWIFCFENVKAVLFVVSLSDYDMSLIEDPKMNRLEESFNLFSQIVNNRFFRESSFVLFLNKFDLFREKILFSGRHLRYYFFDYKGKDYDVDSAALFIQDKLLSKNLNSAKVIYPHYCTATDTSNVQVVFQVIMDTVLRDNLIRVTLL</sequence>
<dbReference type="GO" id="GO:0046872">
    <property type="term" value="F:metal ion binding"/>
    <property type="evidence" value="ECO:0007669"/>
    <property type="project" value="UniProtKB-KW"/>
</dbReference>
<evidence type="ECO:0000256" key="2">
    <source>
        <dbReference type="ARBA" id="ARBA00022707"/>
    </source>
</evidence>
<comment type="subunit">
    <text evidence="1">G proteins are composed of 3 units; alpha, beta and gamma. The alpha chain contains the guanine nucleotide binding site.</text>
</comment>
<dbReference type="GO" id="GO:0005834">
    <property type="term" value="C:heterotrimeric G-protein complex"/>
    <property type="evidence" value="ECO:0007669"/>
    <property type="project" value="TreeGrafter"/>
</dbReference>
<evidence type="ECO:0000256" key="7">
    <source>
        <dbReference type="ARBA" id="ARBA00023139"/>
    </source>
</evidence>
<evidence type="ECO:0000256" key="6">
    <source>
        <dbReference type="ARBA" id="ARBA00023134"/>
    </source>
</evidence>
<dbReference type="CDD" id="cd00066">
    <property type="entry name" value="G-alpha"/>
    <property type="match status" value="1"/>
</dbReference>
<evidence type="ECO:0000313" key="12">
    <source>
        <dbReference type="EMBL" id="KAL0278374.1"/>
    </source>
</evidence>
<feature type="binding site" evidence="10">
    <location>
        <begin position="203"/>
        <end position="207"/>
    </location>
    <ligand>
        <name>GTP</name>
        <dbReference type="ChEBI" id="CHEBI:37565"/>
    </ligand>
</feature>
<feature type="binding site" evidence="10">
    <location>
        <position position="331"/>
    </location>
    <ligand>
        <name>GTP</name>
        <dbReference type="ChEBI" id="CHEBI:37565"/>
    </ligand>
</feature>
<gene>
    <name evidence="12" type="ORF">PYX00_000209</name>
</gene>
<dbReference type="GO" id="GO:0005737">
    <property type="term" value="C:cytoplasm"/>
    <property type="evidence" value="ECO:0007669"/>
    <property type="project" value="TreeGrafter"/>
</dbReference>
<dbReference type="Pfam" id="PF00503">
    <property type="entry name" value="G-alpha"/>
    <property type="match status" value="1"/>
</dbReference>
<dbReference type="GO" id="GO:0005525">
    <property type="term" value="F:GTP binding"/>
    <property type="evidence" value="ECO:0007669"/>
    <property type="project" value="UniProtKB-KW"/>
</dbReference>
<feature type="binding site" evidence="10">
    <location>
        <begin position="153"/>
        <end position="154"/>
    </location>
    <ligand>
        <name>GTP</name>
        <dbReference type="ChEBI" id="CHEBI:37565"/>
    </ligand>
</feature>
<dbReference type="GO" id="GO:0031683">
    <property type="term" value="F:G-protein beta/gamma-subunit complex binding"/>
    <property type="evidence" value="ECO:0007669"/>
    <property type="project" value="InterPro"/>
</dbReference>
<dbReference type="GO" id="GO:0007188">
    <property type="term" value="P:adenylate cyclase-modulating G protein-coupled receptor signaling pathway"/>
    <property type="evidence" value="ECO:0007669"/>
    <property type="project" value="TreeGrafter"/>
</dbReference>
<dbReference type="GO" id="GO:0001664">
    <property type="term" value="F:G protein-coupled receptor binding"/>
    <property type="evidence" value="ECO:0007669"/>
    <property type="project" value="TreeGrafter"/>
</dbReference>
<feature type="binding site" evidence="11">
    <location>
        <position position="184"/>
    </location>
    <ligand>
        <name>Mg(2+)</name>
        <dbReference type="ChEBI" id="CHEBI:18420"/>
    </ligand>
</feature>
<dbReference type="AlphaFoldDB" id="A0AAW2I896"/>
<dbReference type="PANTHER" id="PTHR10218:SF231">
    <property type="entry name" value="GUANINE NUCLEOTIDE BINDING PROTEIN (G PROTEIN) ALPHA V1"/>
    <property type="match status" value="1"/>
</dbReference>
<feature type="binding site" evidence="11">
    <location>
        <position position="49"/>
    </location>
    <ligand>
        <name>Mg(2+)</name>
        <dbReference type="ChEBI" id="CHEBI:18420"/>
    </ligand>
</feature>
<keyword evidence="5 11" id="KW-0460">Magnesium</keyword>
<protein>
    <recommendedName>
        <fullName evidence="13">Guanine nucleotide-binding protein G(O) subunit alpha</fullName>
    </recommendedName>
</protein>
<dbReference type="SUPFAM" id="SSF47895">
    <property type="entry name" value="Transducin (alpha subunit), insertion domain"/>
    <property type="match status" value="1"/>
</dbReference>
<dbReference type="PRINTS" id="PR00318">
    <property type="entry name" value="GPROTEINA"/>
</dbReference>
<dbReference type="InterPro" id="IPR027417">
    <property type="entry name" value="P-loop_NTPase"/>
</dbReference>
<organism evidence="12">
    <name type="scientific">Menopon gallinae</name>
    <name type="common">poultry shaft louse</name>
    <dbReference type="NCBI Taxonomy" id="328185"/>
    <lineage>
        <taxon>Eukaryota</taxon>
        <taxon>Metazoa</taxon>
        <taxon>Ecdysozoa</taxon>
        <taxon>Arthropoda</taxon>
        <taxon>Hexapoda</taxon>
        <taxon>Insecta</taxon>
        <taxon>Pterygota</taxon>
        <taxon>Neoptera</taxon>
        <taxon>Paraneoptera</taxon>
        <taxon>Psocodea</taxon>
        <taxon>Troctomorpha</taxon>
        <taxon>Phthiraptera</taxon>
        <taxon>Amblycera</taxon>
        <taxon>Menoponidae</taxon>
        <taxon>Menopon</taxon>
    </lineage>
</organism>
<evidence type="ECO:0000256" key="4">
    <source>
        <dbReference type="ARBA" id="ARBA00022741"/>
    </source>
</evidence>
<name>A0AAW2I896_9NEOP</name>
<evidence type="ECO:0000256" key="11">
    <source>
        <dbReference type="PIRSR" id="PIRSR601019-2"/>
    </source>
</evidence>
<proteinExistence type="predicted"/>
<dbReference type="InterPro" id="IPR011025">
    <property type="entry name" value="GproteinA_insert"/>
</dbReference>
<evidence type="ECO:0000256" key="10">
    <source>
        <dbReference type="PIRSR" id="PIRSR601019-1"/>
    </source>
</evidence>
<feature type="binding site" evidence="10">
    <location>
        <begin position="272"/>
        <end position="275"/>
    </location>
    <ligand>
        <name>GTP</name>
        <dbReference type="ChEBI" id="CHEBI:37565"/>
    </ligand>
</feature>
<dbReference type="FunFam" id="3.40.50.300:FF:002307">
    <property type="entry name" value="Guanine nucleotide-binding protein G(k) subunit alpha"/>
    <property type="match status" value="1"/>
</dbReference>
<dbReference type="SUPFAM" id="SSF52540">
    <property type="entry name" value="P-loop containing nucleoside triphosphate hydrolases"/>
    <property type="match status" value="1"/>
</dbReference>
<dbReference type="Gene3D" id="3.40.50.300">
    <property type="entry name" value="P-loop containing nucleotide triphosphate hydrolases"/>
    <property type="match status" value="1"/>
</dbReference>
<dbReference type="SMART" id="SM00275">
    <property type="entry name" value="G_alpha"/>
    <property type="match status" value="1"/>
</dbReference>
<keyword evidence="3 11" id="KW-0479">Metal-binding</keyword>
<accession>A0AAW2I896</accession>
<dbReference type="PANTHER" id="PTHR10218">
    <property type="entry name" value="GTP-BINDING PROTEIN ALPHA SUBUNIT"/>
    <property type="match status" value="1"/>
</dbReference>
<feature type="binding site" evidence="10">
    <location>
        <begin position="178"/>
        <end position="184"/>
    </location>
    <ligand>
        <name>GTP</name>
        <dbReference type="ChEBI" id="CHEBI:37565"/>
    </ligand>
</feature>
<dbReference type="EMBL" id="JARGDH010000001">
    <property type="protein sequence ID" value="KAL0278374.1"/>
    <property type="molecule type" value="Genomic_DNA"/>
</dbReference>
<feature type="binding site" evidence="10">
    <location>
        <begin position="45"/>
        <end position="50"/>
    </location>
    <ligand>
        <name>GTP</name>
        <dbReference type="ChEBI" id="CHEBI:37565"/>
    </ligand>
</feature>
<keyword evidence="8" id="KW-0807">Transducer</keyword>
<dbReference type="FunFam" id="1.10.400.10:FF:000007">
    <property type="entry name" value="Guanine nucleotide-binding protein subunit alpha"/>
    <property type="match status" value="1"/>
</dbReference>
<evidence type="ECO:0000256" key="8">
    <source>
        <dbReference type="ARBA" id="ARBA00023224"/>
    </source>
</evidence>
<comment type="caution">
    <text evidence="12">The sequence shown here is derived from an EMBL/GenBank/DDBJ whole genome shotgun (WGS) entry which is preliminary data.</text>
</comment>
<keyword evidence="7" id="KW-0564">Palmitate</keyword>
<evidence type="ECO:0000256" key="5">
    <source>
        <dbReference type="ARBA" id="ARBA00022842"/>
    </source>
</evidence>
<keyword evidence="2" id="KW-0519">Myristate</keyword>
<keyword evidence="9" id="KW-0449">Lipoprotein</keyword>
<evidence type="ECO:0000256" key="3">
    <source>
        <dbReference type="ARBA" id="ARBA00022723"/>
    </source>
</evidence>
<dbReference type="InterPro" id="IPR001019">
    <property type="entry name" value="Gprotein_alpha_su"/>
</dbReference>
<dbReference type="GO" id="GO:0003924">
    <property type="term" value="F:GTPase activity"/>
    <property type="evidence" value="ECO:0007669"/>
    <property type="project" value="InterPro"/>
</dbReference>
<dbReference type="PROSITE" id="PS51882">
    <property type="entry name" value="G_ALPHA"/>
    <property type="match status" value="1"/>
</dbReference>
<evidence type="ECO:0000256" key="1">
    <source>
        <dbReference type="ARBA" id="ARBA00011356"/>
    </source>
</evidence>
<dbReference type="GO" id="GO:0032502">
    <property type="term" value="P:developmental process"/>
    <property type="evidence" value="ECO:0007669"/>
    <property type="project" value="UniProtKB-ARBA"/>
</dbReference>
<keyword evidence="4 10" id="KW-0547">Nucleotide-binding</keyword>
<keyword evidence="6 10" id="KW-0342">GTP-binding</keyword>
<reference evidence="12" key="1">
    <citation type="journal article" date="2024" name="Gigascience">
        <title>Chromosome-level genome of the poultry shaft louse Menopon gallinae provides insight into the host-switching and adaptive evolution of parasitic lice.</title>
        <authorList>
            <person name="Xu Y."/>
            <person name="Ma L."/>
            <person name="Liu S."/>
            <person name="Liang Y."/>
            <person name="Liu Q."/>
            <person name="He Z."/>
            <person name="Tian L."/>
            <person name="Duan Y."/>
            <person name="Cai W."/>
            <person name="Li H."/>
            <person name="Song F."/>
        </authorList>
    </citation>
    <scope>NUCLEOTIDE SEQUENCE</scope>
    <source>
        <strain evidence="12">Cailab_2023a</strain>
    </source>
</reference>
<evidence type="ECO:0000256" key="9">
    <source>
        <dbReference type="ARBA" id="ARBA00023288"/>
    </source>
</evidence>
<dbReference type="Gene3D" id="1.10.400.10">
    <property type="entry name" value="GI Alpha 1, domain 2-like"/>
    <property type="match status" value="1"/>
</dbReference>
<evidence type="ECO:0008006" key="13">
    <source>
        <dbReference type="Google" id="ProtNLM"/>
    </source>
</evidence>